<sequence>MDQIRDRLAPDGGERLDLARALSAKVMLWSLSISLVILGEKTTTMKIWPSLSGKSGSCFRANRWRAWWSLEEEKLMRLWRFPKRGRAAGPIGRFTRMDDLLVAVDLFAAAKMLQ</sequence>
<gene>
    <name evidence="1" type="ORF">LTRI10_LOCUS36551</name>
</gene>
<organism evidence="1 2">
    <name type="scientific">Linum trigynum</name>
    <dbReference type="NCBI Taxonomy" id="586398"/>
    <lineage>
        <taxon>Eukaryota</taxon>
        <taxon>Viridiplantae</taxon>
        <taxon>Streptophyta</taxon>
        <taxon>Embryophyta</taxon>
        <taxon>Tracheophyta</taxon>
        <taxon>Spermatophyta</taxon>
        <taxon>Magnoliopsida</taxon>
        <taxon>eudicotyledons</taxon>
        <taxon>Gunneridae</taxon>
        <taxon>Pentapetalae</taxon>
        <taxon>rosids</taxon>
        <taxon>fabids</taxon>
        <taxon>Malpighiales</taxon>
        <taxon>Linaceae</taxon>
        <taxon>Linum</taxon>
    </lineage>
</organism>
<dbReference type="Proteomes" id="UP001497516">
    <property type="component" value="Chromosome 6"/>
</dbReference>
<reference evidence="1 2" key="1">
    <citation type="submission" date="2024-04" db="EMBL/GenBank/DDBJ databases">
        <authorList>
            <person name="Fracassetti M."/>
        </authorList>
    </citation>
    <scope>NUCLEOTIDE SEQUENCE [LARGE SCALE GENOMIC DNA]</scope>
</reference>
<proteinExistence type="predicted"/>
<protein>
    <submittedName>
        <fullName evidence="1">Uncharacterized protein</fullName>
    </submittedName>
</protein>
<keyword evidence="2" id="KW-1185">Reference proteome</keyword>
<evidence type="ECO:0000313" key="1">
    <source>
        <dbReference type="EMBL" id="CAL1396167.1"/>
    </source>
</evidence>
<dbReference type="EMBL" id="OZ034819">
    <property type="protein sequence ID" value="CAL1396167.1"/>
    <property type="molecule type" value="Genomic_DNA"/>
</dbReference>
<dbReference type="AlphaFoldDB" id="A0AAV2FE17"/>
<evidence type="ECO:0000313" key="2">
    <source>
        <dbReference type="Proteomes" id="UP001497516"/>
    </source>
</evidence>
<name>A0AAV2FE17_9ROSI</name>
<accession>A0AAV2FE17</accession>